<evidence type="ECO:0000313" key="3">
    <source>
        <dbReference type="Proteomes" id="UP000182985"/>
    </source>
</evidence>
<dbReference type="Pfam" id="PF02423">
    <property type="entry name" value="OCD_Mu_crystall"/>
    <property type="match status" value="1"/>
</dbReference>
<dbReference type="EMBL" id="MOEC01000013">
    <property type="protein sequence ID" value="OIS92850.1"/>
    <property type="molecule type" value="Genomic_DNA"/>
</dbReference>
<dbReference type="InterPro" id="IPR036291">
    <property type="entry name" value="NAD(P)-bd_dom_sf"/>
</dbReference>
<dbReference type="PANTHER" id="PTHR13812:SF19">
    <property type="entry name" value="KETIMINE REDUCTASE MU-CRYSTALLIN"/>
    <property type="match status" value="1"/>
</dbReference>
<dbReference type="Proteomes" id="UP000182985">
    <property type="component" value="Unassembled WGS sequence"/>
</dbReference>
<dbReference type="NCBIfam" id="NF005296">
    <property type="entry name" value="PRK06823.1"/>
    <property type="match status" value="1"/>
</dbReference>
<dbReference type="InterPro" id="IPR003462">
    <property type="entry name" value="ODC_Mu_crystall"/>
</dbReference>
<dbReference type="InterPro" id="IPR023401">
    <property type="entry name" value="ODC_N"/>
</dbReference>
<organism evidence="2 3">
    <name type="scientific">Brucella cytisi</name>
    <dbReference type="NCBI Taxonomy" id="407152"/>
    <lineage>
        <taxon>Bacteria</taxon>
        <taxon>Pseudomonadati</taxon>
        <taxon>Pseudomonadota</taxon>
        <taxon>Alphaproteobacteria</taxon>
        <taxon>Hyphomicrobiales</taxon>
        <taxon>Brucellaceae</taxon>
        <taxon>Brucella/Ochrobactrum group</taxon>
        <taxon>Brucella</taxon>
    </lineage>
</organism>
<comment type="similarity">
    <text evidence="1">Belongs to the ornithine cyclodeaminase/mu-crystallin family.</text>
</comment>
<keyword evidence="3" id="KW-1185">Reference proteome</keyword>
<dbReference type="AlphaFoldDB" id="A0A1J6I1T9"/>
<dbReference type="RefSeq" id="WP_071632318.1">
    <property type="nucleotide sequence ID" value="NZ_MOEC01000013.1"/>
</dbReference>
<gene>
    <name evidence="2" type="ORF">BLA27_14280</name>
</gene>
<dbReference type="GO" id="GO:0005737">
    <property type="term" value="C:cytoplasm"/>
    <property type="evidence" value="ECO:0007669"/>
    <property type="project" value="TreeGrafter"/>
</dbReference>
<name>A0A1J6I1T9_9HYPH</name>
<reference evidence="2 3" key="1">
    <citation type="submission" date="2016-10" db="EMBL/GenBank/DDBJ databases">
        <title>The Draft Genome Sequence of the Potato Rhizosphere Bacteria Ochrobactrum sp. IPA7.2.</title>
        <authorList>
            <person name="Gogoleva N.E."/>
            <person name="Khlopko Y.A."/>
            <person name="Burygin G.L."/>
            <person name="Plotnikov A.O."/>
        </authorList>
    </citation>
    <scope>NUCLEOTIDE SEQUENCE [LARGE SCALE GENOMIC DNA]</scope>
    <source>
        <strain evidence="2 3">IPA7.2</strain>
    </source>
</reference>
<protein>
    <submittedName>
        <fullName evidence="2">Ornithine cyclodeaminase family protein</fullName>
    </submittedName>
</protein>
<evidence type="ECO:0000256" key="1">
    <source>
        <dbReference type="ARBA" id="ARBA00008903"/>
    </source>
</evidence>
<dbReference type="OrthoDB" id="9801817at2"/>
<accession>A0A1J6I1T9</accession>
<evidence type="ECO:0000313" key="2">
    <source>
        <dbReference type="EMBL" id="OIS92850.1"/>
    </source>
</evidence>
<dbReference type="SUPFAM" id="SSF51735">
    <property type="entry name" value="NAD(P)-binding Rossmann-fold domains"/>
    <property type="match status" value="1"/>
</dbReference>
<dbReference type="PANTHER" id="PTHR13812">
    <property type="entry name" value="KETIMINE REDUCTASE MU-CRYSTALLIN"/>
    <property type="match status" value="1"/>
</dbReference>
<dbReference type="Gene3D" id="3.30.1780.10">
    <property type="entry name" value="ornithine cyclodeaminase, domain 1"/>
    <property type="match status" value="1"/>
</dbReference>
<proteinExistence type="inferred from homology"/>
<comment type="caution">
    <text evidence="2">The sequence shown here is derived from an EMBL/GenBank/DDBJ whole genome shotgun (WGS) entry which is preliminary data.</text>
</comment>
<dbReference type="PIRSF" id="PIRSF001439">
    <property type="entry name" value="CryM"/>
    <property type="match status" value="1"/>
</dbReference>
<dbReference type="Gene3D" id="3.40.50.720">
    <property type="entry name" value="NAD(P)-binding Rossmann-like Domain"/>
    <property type="match status" value="1"/>
</dbReference>
<sequence length="319" mass="34059">MAKVFQIDDIRSAAEAMDLTSVIEAGFVAYSDGKVVVPPVGELLFAQPPGDTHIKYGYIHNDEIFVIKIASGFYDNPSIGLPSGSGLMLVFSQKTGFLQSILLDDGYLTNIRTALAGRIAARYLAPRTVNAIGIYGTGAMARLQLTYLASETDCREVVVWGRSEEGLDRYCEDISALGYSVTPTRKSSDVTDACNVIVTTTPSVQPLIIASQVRPGTHITAVGSDTPEKQELDGRILGIAKVVIADSIEQCRSRGEIFHAIREGHLSENGVLELGNVIKSGAKARASESDITVADLTGVAVQDIQIAKAVCERLLSPSA</sequence>